<dbReference type="Gene3D" id="3.40.50.150">
    <property type="entry name" value="Vaccinia Virus protein VP39"/>
    <property type="match status" value="1"/>
</dbReference>
<dbReference type="CDD" id="cd02440">
    <property type="entry name" value="AdoMet_MTases"/>
    <property type="match status" value="1"/>
</dbReference>
<dbReference type="GO" id="GO:0032259">
    <property type="term" value="P:methylation"/>
    <property type="evidence" value="ECO:0007669"/>
    <property type="project" value="UniProtKB-KW"/>
</dbReference>
<dbReference type="GO" id="GO:0008757">
    <property type="term" value="F:S-adenosylmethionine-dependent methyltransferase activity"/>
    <property type="evidence" value="ECO:0007669"/>
    <property type="project" value="InterPro"/>
</dbReference>
<sequence>MRRRHFEALRPVCPACRRAFLALEPGAEGADDAIRSGVLGCDACGGRVPILAGVPVLVPDLAGWLSAHLPLVLESDIDAAAAEAVVAAAMGPDSAFAIARQQQSSYAHDHYGDLFAEDAASAPGGVRRCQDEALRRLGPRPGPVLDIGCAVGRTSFDLAAAGDGPVLGIDLNWPLLRIGRGVLDRGLVRYPLRRLGNRYDRREARFAPPGAGRVDFWVADALALPFADDTFGLVTAFNVLDCVPDPGRLVAEIGRVAAPGAGIALATPLDWASHATPASAWLDSPDAFEAMVARTSREAPGAKPLMPAAPALDLPWAVRLHDNATVTYRTRLLTLTAA</sequence>
<organism evidence="2 3">
    <name type="scientific">Methylobacterium oryzihabitans</name>
    <dbReference type="NCBI Taxonomy" id="2499852"/>
    <lineage>
        <taxon>Bacteria</taxon>
        <taxon>Pseudomonadati</taxon>
        <taxon>Pseudomonadota</taxon>
        <taxon>Alphaproteobacteria</taxon>
        <taxon>Hyphomicrobiales</taxon>
        <taxon>Methylobacteriaceae</taxon>
        <taxon>Methylobacterium</taxon>
    </lineage>
</organism>
<evidence type="ECO:0000313" key="2">
    <source>
        <dbReference type="EMBL" id="RVU16924.1"/>
    </source>
</evidence>
<proteinExistence type="predicted"/>
<dbReference type="OrthoDB" id="9808480at2"/>
<comment type="caution">
    <text evidence="2">The sequence shown here is derived from an EMBL/GenBank/DDBJ whole genome shotgun (WGS) entry which is preliminary data.</text>
</comment>
<accession>A0A437P3S6</accession>
<evidence type="ECO:0000313" key="3">
    <source>
        <dbReference type="Proteomes" id="UP000286997"/>
    </source>
</evidence>
<dbReference type="RefSeq" id="WP_127730787.1">
    <property type="nucleotide sequence ID" value="NZ_SACP01000014.1"/>
</dbReference>
<dbReference type="AlphaFoldDB" id="A0A437P3S6"/>
<dbReference type="PANTHER" id="PTHR45445:SF2">
    <property type="entry name" value="METHYLTRANSFERASE TYPE 11 DOMAIN-CONTAINING PROTEIN"/>
    <property type="match status" value="1"/>
</dbReference>
<dbReference type="InterPro" id="IPR029063">
    <property type="entry name" value="SAM-dependent_MTases_sf"/>
</dbReference>
<feature type="domain" description="Methyltransferase type 11" evidence="1">
    <location>
        <begin position="145"/>
        <end position="261"/>
    </location>
</feature>
<dbReference type="SUPFAM" id="SSF53335">
    <property type="entry name" value="S-adenosyl-L-methionine-dependent methyltransferases"/>
    <property type="match status" value="1"/>
</dbReference>
<keyword evidence="2" id="KW-0808">Transferase</keyword>
<gene>
    <name evidence="2" type="ORF">EOE48_15820</name>
</gene>
<dbReference type="InterPro" id="IPR013216">
    <property type="entry name" value="Methyltransf_11"/>
</dbReference>
<name>A0A437P3S6_9HYPH</name>
<dbReference type="Proteomes" id="UP000286997">
    <property type="component" value="Unassembled WGS sequence"/>
</dbReference>
<evidence type="ECO:0000259" key="1">
    <source>
        <dbReference type="Pfam" id="PF08241"/>
    </source>
</evidence>
<dbReference type="Pfam" id="PF08241">
    <property type="entry name" value="Methyltransf_11"/>
    <property type="match status" value="1"/>
</dbReference>
<dbReference type="EMBL" id="SACP01000014">
    <property type="protein sequence ID" value="RVU16924.1"/>
    <property type="molecule type" value="Genomic_DNA"/>
</dbReference>
<keyword evidence="2" id="KW-0489">Methyltransferase</keyword>
<dbReference type="PANTHER" id="PTHR45445">
    <property type="match status" value="1"/>
</dbReference>
<protein>
    <submittedName>
        <fullName evidence="2">Methyltransferase domain-containing protein</fullName>
    </submittedName>
</protein>
<keyword evidence="3" id="KW-1185">Reference proteome</keyword>
<reference evidence="2 3" key="1">
    <citation type="submission" date="2019-01" db="EMBL/GenBank/DDBJ databases">
        <authorList>
            <person name="Chen W.-M."/>
        </authorList>
    </citation>
    <scope>NUCLEOTIDE SEQUENCE [LARGE SCALE GENOMIC DNA]</scope>
    <source>
        <strain evidence="2 3">TER-1</strain>
    </source>
</reference>